<accession>A0AAV3F5A0</accession>
<organism evidence="1 2">
    <name type="scientific">Myroides odoratimimus CIP 101113</name>
    <dbReference type="NCBI Taxonomy" id="883154"/>
    <lineage>
        <taxon>Bacteria</taxon>
        <taxon>Pseudomonadati</taxon>
        <taxon>Bacteroidota</taxon>
        <taxon>Flavobacteriia</taxon>
        <taxon>Flavobacteriales</taxon>
        <taxon>Flavobacteriaceae</taxon>
        <taxon>Myroides</taxon>
    </lineage>
</organism>
<proteinExistence type="predicted"/>
<evidence type="ECO:0000313" key="1">
    <source>
        <dbReference type="EMBL" id="EHO13807.1"/>
    </source>
</evidence>
<evidence type="ECO:0000313" key="2">
    <source>
        <dbReference type="Proteomes" id="UP000004834"/>
    </source>
</evidence>
<gene>
    <name evidence="1" type="ORF">HMPREF9715_00881</name>
</gene>
<protein>
    <submittedName>
        <fullName evidence="1">Uncharacterized protein</fullName>
    </submittedName>
</protein>
<dbReference type="RefSeq" id="WP_006262933.1">
    <property type="nucleotide sequence ID" value="NZ_JH590837.1"/>
</dbReference>
<reference evidence="1 2" key="1">
    <citation type="submission" date="2011-11" db="EMBL/GenBank/DDBJ databases">
        <title>The Genome Sequence of Myroides odoratimimus CIP 101113.</title>
        <authorList>
            <person name="Earl A."/>
            <person name="Ward D."/>
            <person name="Feldgarden M."/>
            <person name="Gevers D."/>
            <person name="Huys G."/>
            <person name="Young S.K."/>
            <person name="Zeng Q."/>
            <person name="Gargeya S."/>
            <person name="Fitzgerald M."/>
            <person name="Haas B."/>
            <person name="Abouelleil A."/>
            <person name="Alvarado L."/>
            <person name="Arachchi H.M."/>
            <person name="Berlin A."/>
            <person name="Brown A."/>
            <person name="Chapman S.B."/>
            <person name="Chen Z."/>
            <person name="Dunbar C."/>
            <person name="Freedman E."/>
            <person name="Gearin G."/>
            <person name="Goldberg J."/>
            <person name="Griggs A."/>
            <person name="Gujja S."/>
            <person name="Heiman D."/>
            <person name="Howarth C."/>
            <person name="Larson L."/>
            <person name="Lui A."/>
            <person name="MacDonald P.J.P."/>
            <person name="Montmayeur A."/>
            <person name="Murphy C."/>
            <person name="Neiman D."/>
            <person name="Pearson M."/>
            <person name="Priest M."/>
            <person name="Roberts A."/>
            <person name="Saif S."/>
            <person name="Shea T."/>
            <person name="Shenoy N."/>
            <person name="Sisk P."/>
            <person name="Stolte C."/>
            <person name="Sykes S."/>
            <person name="Wortman J."/>
            <person name="Nusbaum C."/>
            <person name="Birren B."/>
        </authorList>
    </citation>
    <scope>NUCLEOTIDE SEQUENCE [LARGE SCALE GENOMIC DNA]</scope>
    <source>
        <strain evidence="1 2">CIP 101113</strain>
    </source>
</reference>
<comment type="caution">
    <text evidence="1">The sequence shown here is derived from an EMBL/GenBank/DDBJ whole genome shotgun (WGS) entry which is preliminary data.</text>
</comment>
<dbReference type="AlphaFoldDB" id="A0AAV3F5A0"/>
<dbReference type="Proteomes" id="UP000004834">
    <property type="component" value="Unassembled WGS sequence"/>
</dbReference>
<dbReference type="EMBL" id="AGEE01000008">
    <property type="protein sequence ID" value="EHO13807.1"/>
    <property type="molecule type" value="Genomic_DNA"/>
</dbReference>
<name>A0AAV3F5A0_9FLAO</name>
<sequence>MNLVLSKEQRYISKVDHIKFQAWQVEDIDQLGNAFITTLDKQNLPTTRNYNLYVQDVLNNTEGNYSEFRLKTSVIYDSVFKDWLSIPLTSLNRVISSNNLVIPFSIAPSFLTIIEGYHNARIVFKIVGIQNGLEIDITSFTFNYSLKVFPQGNYYTPLAVEIVTGKDLKKKTPFIVDGNNYEVIAPPGISIIHLGLKYSNFKSSGYKVLDLEITSDKDSEFSKTLIVKYTNTTYNILVSSLIFEDYTPKVMLFNASAGLIDNPIQRLYFAESGDYTLSYPYWLQVKKINTSPRYLEVYLPSTNNFGTGEFKNSISLKFTNKTVEVPVILNVFDGFNLGIRNGEILFAESTPLLQFTTSNSSSHLEVDFILDDEDRNLFNFNYKVPFFLRKAEFSIAEILRRQIILKDYYQPNFSKKELPILSLSIKEIQGETILKEYSKTNIQVLNGSKPSRILDNMAILNMDILERFTPLGTAVVNVLSPGMFSYSITVNSKLVYKVEQTTGVIRSINIAFSKLGVTEGDMVEFVLHTSKGDLTKTFVITQLTPHSNVFFYRNKHGLTSSIELTGELKIDVEKKRKLEKFTANGDFKVRSYLEDSQEKITINTGYIFLDQIALVNELLESNEAFFYQGDDRFMVVPSSEKMNKIDTSTFLNSIQLEFIINDIHYAQIHF</sequence>